<reference evidence="2 3" key="1">
    <citation type="submission" date="2019-04" db="EMBL/GenBank/DDBJ databases">
        <authorList>
            <person name="Feng G."/>
            <person name="Zhu H."/>
        </authorList>
    </citation>
    <scope>NUCLEOTIDE SEQUENCE [LARGE SCALE GENOMIC DNA]</scope>
    <source>
        <strain evidence="2 3">6HR-1</strain>
    </source>
</reference>
<dbReference type="AlphaFoldDB" id="A0A4Z0NU32"/>
<proteinExistence type="predicted"/>
<comment type="caution">
    <text evidence="2">The sequence shown here is derived from an EMBL/GenBank/DDBJ whole genome shotgun (WGS) entry which is preliminary data.</text>
</comment>
<feature type="region of interest" description="Disordered" evidence="1">
    <location>
        <begin position="102"/>
        <end position="156"/>
    </location>
</feature>
<organism evidence="2 3">
    <name type="scientific">Methylobacterium nonmethylotrophicum</name>
    <dbReference type="NCBI Taxonomy" id="1141884"/>
    <lineage>
        <taxon>Bacteria</taxon>
        <taxon>Pseudomonadati</taxon>
        <taxon>Pseudomonadota</taxon>
        <taxon>Alphaproteobacteria</taxon>
        <taxon>Hyphomicrobiales</taxon>
        <taxon>Methylobacteriaceae</taxon>
        <taxon>Methylobacterium</taxon>
    </lineage>
</organism>
<accession>A0A4Z0NU32</accession>
<protein>
    <submittedName>
        <fullName evidence="2">Uncharacterized protein</fullName>
    </submittedName>
</protein>
<gene>
    <name evidence="2" type="ORF">EU555_11275</name>
</gene>
<dbReference type="Proteomes" id="UP000297535">
    <property type="component" value="Unassembled WGS sequence"/>
</dbReference>
<sequence>MSLDDIEMLKPLILFNIAAGNRIESAVKAGEICDLAAPGFKRRCTRVMELATRGQMSPREAALELIVAEQTAMATRPLQERDNALLPCVVPRMGLDVRFHAGESEGLGPVNSPPRPNPAFHMKEQGDEYDQAMGEELARGPDGPPEDDMPDDRHAA</sequence>
<evidence type="ECO:0000313" key="2">
    <source>
        <dbReference type="EMBL" id="TGD99746.1"/>
    </source>
</evidence>
<evidence type="ECO:0000313" key="3">
    <source>
        <dbReference type="Proteomes" id="UP000297535"/>
    </source>
</evidence>
<name>A0A4Z0NU32_9HYPH</name>
<dbReference type="RefSeq" id="WP_135414740.1">
    <property type="nucleotide sequence ID" value="NZ_SRLB01000007.1"/>
</dbReference>
<evidence type="ECO:0000256" key="1">
    <source>
        <dbReference type="SAM" id="MobiDB-lite"/>
    </source>
</evidence>
<dbReference type="OrthoDB" id="8004407at2"/>
<keyword evidence="3" id="KW-1185">Reference proteome</keyword>
<dbReference type="EMBL" id="SRLB01000007">
    <property type="protein sequence ID" value="TGD99746.1"/>
    <property type="molecule type" value="Genomic_DNA"/>
</dbReference>